<feature type="region of interest" description="Disordered" evidence="1">
    <location>
        <begin position="66"/>
        <end position="96"/>
    </location>
</feature>
<dbReference type="AlphaFoldDB" id="A0A9D4T7S4"/>
<protein>
    <submittedName>
        <fullName evidence="3">Uncharacterized protein</fullName>
    </submittedName>
</protein>
<evidence type="ECO:0000256" key="2">
    <source>
        <dbReference type="SAM" id="Phobius"/>
    </source>
</evidence>
<evidence type="ECO:0000256" key="1">
    <source>
        <dbReference type="SAM" id="MobiDB-lite"/>
    </source>
</evidence>
<name>A0A9D4T7S4_RHISA</name>
<evidence type="ECO:0000313" key="3">
    <source>
        <dbReference type="EMBL" id="KAH7976659.1"/>
    </source>
</evidence>
<feature type="region of interest" description="Disordered" evidence="1">
    <location>
        <begin position="1"/>
        <end position="24"/>
    </location>
</feature>
<comment type="caution">
    <text evidence="3">The sequence shown here is derived from an EMBL/GenBank/DDBJ whole genome shotgun (WGS) entry which is preliminary data.</text>
</comment>
<dbReference type="SUPFAM" id="SSF55486">
    <property type="entry name" value="Metalloproteases ('zincins'), catalytic domain"/>
    <property type="match status" value="1"/>
</dbReference>
<accession>A0A9D4T7S4</accession>
<gene>
    <name evidence="3" type="ORF">HPB52_017643</name>
</gene>
<evidence type="ECO:0000313" key="4">
    <source>
        <dbReference type="Proteomes" id="UP000821837"/>
    </source>
</evidence>
<dbReference type="Proteomes" id="UP000821837">
    <property type="component" value="Chromosome 10"/>
</dbReference>
<reference evidence="3" key="1">
    <citation type="journal article" date="2020" name="Cell">
        <title>Large-Scale Comparative Analyses of Tick Genomes Elucidate Their Genetic Diversity and Vector Capacities.</title>
        <authorList>
            <consortium name="Tick Genome and Microbiome Consortium (TIGMIC)"/>
            <person name="Jia N."/>
            <person name="Wang J."/>
            <person name="Shi W."/>
            <person name="Du L."/>
            <person name="Sun Y."/>
            <person name="Zhan W."/>
            <person name="Jiang J.F."/>
            <person name="Wang Q."/>
            <person name="Zhang B."/>
            <person name="Ji P."/>
            <person name="Bell-Sakyi L."/>
            <person name="Cui X.M."/>
            <person name="Yuan T.T."/>
            <person name="Jiang B.G."/>
            <person name="Yang W.F."/>
            <person name="Lam T.T."/>
            <person name="Chang Q.C."/>
            <person name="Ding S.J."/>
            <person name="Wang X.J."/>
            <person name="Zhu J.G."/>
            <person name="Ruan X.D."/>
            <person name="Zhao L."/>
            <person name="Wei J.T."/>
            <person name="Ye R.Z."/>
            <person name="Que T.C."/>
            <person name="Du C.H."/>
            <person name="Zhou Y.H."/>
            <person name="Cheng J.X."/>
            <person name="Dai P.F."/>
            <person name="Guo W.B."/>
            <person name="Han X.H."/>
            <person name="Huang E.J."/>
            <person name="Li L.F."/>
            <person name="Wei W."/>
            <person name="Gao Y.C."/>
            <person name="Liu J.Z."/>
            <person name="Shao H.Z."/>
            <person name="Wang X."/>
            <person name="Wang C.C."/>
            <person name="Yang T.C."/>
            <person name="Huo Q.B."/>
            <person name="Li W."/>
            <person name="Chen H.Y."/>
            <person name="Chen S.E."/>
            <person name="Zhou L.G."/>
            <person name="Ni X.B."/>
            <person name="Tian J.H."/>
            <person name="Sheng Y."/>
            <person name="Liu T."/>
            <person name="Pan Y.S."/>
            <person name="Xia L.Y."/>
            <person name="Li J."/>
            <person name="Zhao F."/>
            <person name="Cao W.C."/>
        </authorList>
    </citation>
    <scope>NUCLEOTIDE SEQUENCE</scope>
    <source>
        <strain evidence="3">Rsan-2018</strain>
    </source>
</reference>
<keyword evidence="2" id="KW-1133">Transmembrane helix</keyword>
<sequence>MCTRQNLHEQKKKTTTTGRVGFVRSPPRVPAIRATKTHWKLEPQPQAQVHLEHFLSELWAIPRPTGMRRRRSSVKLTPRPRPPVEQPPTVRPGTPVLKDTSRAASCPRYSCFVLPAALVTATTLLATPALLLKRLDRGNGTSSRWTTTCSARSTTACTRRRLLPVIKRHLLRQIPKNPLSARDKASALLLKCLSRRGRESLWTLRHILKELGLPWPQKTPASRPELLGTLVKSSLHFGIHTFWAFFVGRHPSRPNENIIYTTLDERAIEWMSTFERLLHFGKHRAYLRRCAEIVGGTGQSYSRMIHAVTAAHSLIAQQVHLFWNPVGLPVYLDLRDPELRRALNGHLADDSQLWPENEIVSLQPELFYELNATHFSRANLTENFKLFLGAYVVWLLSPYASSYLTTRMMEDMGLASSSQLYQHHKCTQALEDILPLAMWESEYGGHDYKLYTWKMLHLTTLSVNRLETLYGSTFRAYFSNVVSRVGINAWNMTLKWEILDSVYSYVSFDSTAGFLEMYIRISVKSIGILKKSLQWTSLTILHSPGFGTLRLYRMLVAREVIVFNYLRTPPLFDVRHPLPVLVALVANVICRELVVLGRFILYYDEHFTPVPTHPVYGELVSLLRELHNYASLLESSGSVGYYTQRDYRKLIAAGLAAYVANGITRLPEAQNFFRMAAEATTANGRRSTFRDFREEQLYFLVTCFMECGSPDHDASVQRAICNVALPTVADFRRAFKCEPYHRLVTNFTWPEPPP</sequence>
<keyword evidence="2" id="KW-0812">Transmembrane</keyword>
<proteinExistence type="predicted"/>
<feature type="compositionally biased region" description="Pro residues" evidence="1">
    <location>
        <begin position="79"/>
        <end position="90"/>
    </location>
</feature>
<organism evidence="3 4">
    <name type="scientific">Rhipicephalus sanguineus</name>
    <name type="common">Brown dog tick</name>
    <name type="synonym">Ixodes sanguineus</name>
    <dbReference type="NCBI Taxonomy" id="34632"/>
    <lineage>
        <taxon>Eukaryota</taxon>
        <taxon>Metazoa</taxon>
        <taxon>Ecdysozoa</taxon>
        <taxon>Arthropoda</taxon>
        <taxon>Chelicerata</taxon>
        <taxon>Arachnida</taxon>
        <taxon>Acari</taxon>
        <taxon>Parasitiformes</taxon>
        <taxon>Ixodida</taxon>
        <taxon>Ixodoidea</taxon>
        <taxon>Ixodidae</taxon>
        <taxon>Rhipicephalinae</taxon>
        <taxon>Rhipicephalus</taxon>
        <taxon>Rhipicephalus</taxon>
    </lineage>
</organism>
<keyword evidence="2" id="KW-0472">Membrane</keyword>
<reference evidence="3" key="2">
    <citation type="submission" date="2021-09" db="EMBL/GenBank/DDBJ databases">
        <authorList>
            <person name="Jia N."/>
            <person name="Wang J."/>
            <person name="Shi W."/>
            <person name="Du L."/>
            <person name="Sun Y."/>
            <person name="Zhan W."/>
            <person name="Jiang J."/>
            <person name="Wang Q."/>
            <person name="Zhang B."/>
            <person name="Ji P."/>
            <person name="Sakyi L.B."/>
            <person name="Cui X."/>
            <person name="Yuan T."/>
            <person name="Jiang B."/>
            <person name="Yang W."/>
            <person name="Lam T.T.-Y."/>
            <person name="Chang Q."/>
            <person name="Ding S."/>
            <person name="Wang X."/>
            <person name="Zhu J."/>
            <person name="Ruan X."/>
            <person name="Zhao L."/>
            <person name="Wei J."/>
            <person name="Que T."/>
            <person name="Du C."/>
            <person name="Cheng J."/>
            <person name="Dai P."/>
            <person name="Han X."/>
            <person name="Huang E."/>
            <person name="Gao Y."/>
            <person name="Liu J."/>
            <person name="Shao H."/>
            <person name="Ye R."/>
            <person name="Li L."/>
            <person name="Wei W."/>
            <person name="Wang X."/>
            <person name="Wang C."/>
            <person name="Huo Q."/>
            <person name="Li W."/>
            <person name="Guo W."/>
            <person name="Chen H."/>
            <person name="Chen S."/>
            <person name="Zhou L."/>
            <person name="Zhou L."/>
            <person name="Ni X."/>
            <person name="Tian J."/>
            <person name="Zhou Y."/>
            <person name="Sheng Y."/>
            <person name="Liu T."/>
            <person name="Pan Y."/>
            <person name="Xia L."/>
            <person name="Li J."/>
            <person name="Zhao F."/>
            <person name="Cao W."/>
        </authorList>
    </citation>
    <scope>NUCLEOTIDE SEQUENCE</scope>
    <source>
        <strain evidence="3">Rsan-2018</strain>
        <tissue evidence="3">Larvae</tissue>
    </source>
</reference>
<dbReference type="EMBL" id="JABSTV010001246">
    <property type="protein sequence ID" value="KAH7976659.1"/>
    <property type="molecule type" value="Genomic_DNA"/>
</dbReference>
<dbReference type="VEuPathDB" id="VectorBase:RSAN_026560"/>
<feature type="transmembrane region" description="Helical" evidence="2">
    <location>
        <begin position="112"/>
        <end position="132"/>
    </location>
</feature>
<keyword evidence="4" id="KW-1185">Reference proteome</keyword>